<organism evidence="3 4">
    <name type="scientific">Neotoma lepida</name>
    <name type="common">Desert woodrat</name>
    <dbReference type="NCBI Taxonomy" id="56216"/>
    <lineage>
        <taxon>Eukaryota</taxon>
        <taxon>Metazoa</taxon>
        <taxon>Chordata</taxon>
        <taxon>Craniata</taxon>
        <taxon>Vertebrata</taxon>
        <taxon>Euteleostomi</taxon>
        <taxon>Mammalia</taxon>
        <taxon>Eutheria</taxon>
        <taxon>Euarchontoglires</taxon>
        <taxon>Glires</taxon>
        <taxon>Rodentia</taxon>
        <taxon>Myomorpha</taxon>
        <taxon>Muroidea</taxon>
        <taxon>Cricetidae</taxon>
        <taxon>Neotominae</taxon>
        <taxon>Neotoma</taxon>
    </lineage>
</organism>
<evidence type="ECO:0000256" key="1">
    <source>
        <dbReference type="SAM" id="MobiDB-lite"/>
    </source>
</evidence>
<dbReference type="PANTHER" id="PTHR10338">
    <property type="entry name" value="INTER-ALPHA-TRYPSIN INHIBITOR HEAVY CHAIN FAMILY MEMBER"/>
    <property type="match status" value="1"/>
</dbReference>
<gene>
    <name evidence="3" type="ORF">A6R68_19477</name>
</gene>
<sequence>MKAKPLMTEFSVKSTIISRYAFTTVSCRVLNRASEDQDVEFQMQIPGAAFITNFTMLIGDKVYQSEITEKEKKSRDRIKEKRNKTTDDNE</sequence>
<name>A0A1A6HIS7_NEOLE</name>
<comment type="caution">
    <text evidence="3">The sequence shown here is derived from an EMBL/GenBank/DDBJ whole genome shotgun (WGS) entry which is preliminary data.</text>
</comment>
<proteinExistence type="predicted"/>
<dbReference type="STRING" id="56216.A0A1A6HIS7"/>
<evidence type="ECO:0000259" key="2">
    <source>
        <dbReference type="PROSITE" id="PS51468"/>
    </source>
</evidence>
<accession>A0A1A6HIS7</accession>
<dbReference type="Pfam" id="PF08487">
    <property type="entry name" value="VIT"/>
    <property type="match status" value="1"/>
</dbReference>
<dbReference type="OrthoDB" id="299997at2759"/>
<reference evidence="3 4" key="1">
    <citation type="submission" date="2016-06" db="EMBL/GenBank/DDBJ databases">
        <title>The Draft Genome Sequence and Annotation of the Desert Woodrat Neotoma lepida.</title>
        <authorList>
            <person name="Campbell M."/>
            <person name="Oakeson K.F."/>
            <person name="Yandell M."/>
            <person name="Halpert J.R."/>
            <person name="Dearing D."/>
        </authorList>
    </citation>
    <scope>NUCLEOTIDE SEQUENCE [LARGE SCALE GENOMIC DNA]</scope>
    <source>
        <strain evidence="3">417</strain>
        <tissue evidence="3">Liver</tissue>
    </source>
</reference>
<dbReference type="EMBL" id="LZPO01027517">
    <property type="protein sequence ID" value="OBS78134.1"/>
    <property type="molecule type" value="Genomic_DNA"/>
</dbReference>
<dbReference type="InterPro" id="IPR050934">
    <property type="entry name" value="ITIH"/>
</dbReference>
<evidence type="ECO:0000313" key="4">
    <source>
        <dbReference type="Proteomes" id="UP000092124"/>
    </source>
</evidence>
<evidence type="ECO:0000313" key="3">
    <source>
        <dbReference type="EMBL" id="OBS78134.1"/>
    </source>
</evidence>
<keyword evidence="4" id="KW-1185">Reference proteome</keyword>
<feature type="region of interest" description="Disordered" evidence="1">
    <location>
        <begin position="69"/>
        <end position="90"/>
    </location>
</feature>
<dbReference type="InterPro" id="IPR013694">
    <property type="entry name" value="VIT"/>
</dbReference>
<dbReference type="AlphaFoldDB" id="A0A1A6HIS7"/>
<dbReference type="Proteomes" id="UP000092124">
    <property type="component" value="Unassembled WGS sequence"/>
</dbReference>
<dbReference type="PANTHER" id="PTHR10338:SF62">
    <property type="entry name" value="INTER-ALPHA-TRYPSIN INHIBITOR HEAVY CHAIN H5"/>
    <property type="match status" value="1"/>
</dbReference>
<dbReference type="SMART" id="SM00609">
    <property type="entry name" value="VIT"/>
    <property type="match status" value="1"/>
</dbReference>
<feature type="domain" description="VIT" evidence="2">
    <location>
        <begin position="1"/>
        <end position="90"/>
    </location>
</feature>
<protein>
    <recommendedName>
        <fullName evidence="2">VIT domain-containing protein</fullName>
    </recommendedName>
</protein>
<dbReference type="PROSITE" id="PS51468">
    <property type="entry name" value="VIT"/>
    <property type="match status" value="1"/>
</dbReference>